<evidence type="ECO:0000256" key="2">
    <source>
        <dbReference type="ARBA" id="ARBA00022884"/>
    </source>
</evidence>
<dbReference type="PANTHER" id="PTHR13318">
    <property type="entry name" value="PARTNER OF PAIRED, ISOFORM B-RELATED"/>
    <property type="match status" value="1"/>
</dbReference>
<proteinExistence type="predicted"/>
<dbReference type="InterPro" id="IPR035979">
    <property type="entry name" value="RBD_domain_sf"/>
</dbReference>
<dbReference type="CDD" id="cd00590">
    <property type="entry name" value="RRM_SF"/>
    <property type="match status" value="1"/>
</dbReference>
<reference evidence="7 8" key="1">
    <citation type="submission" date="2025-04" db="UniProtKB">
        <authorList>
            <consortium name="RefSeq"/>
        </authorList>
    </citation>
    <scope>IDENTIFICATION</scope>
</reference>
<evidence type="ECO:0000313" key="8">
    <source>
        <dbReference type="RefSeq" id="XP_015596387.1"/>
    </source>
</evidence>
<feature type="domain" description="F-box" evidence="5">
    <location>
        <begin position="159"/>
        <end position="203"/>
    </location>
</feature>
<evidence type="ECO:0000259" key="5">
    <source>
        <dbReference type="PROSITE" id="PS50181"/>
    </source>
</evidence>
<name>A0AAJ7FKI8_CEPCN</name>
<keyword evidence="1" id="KW-0833">Ubl conjugation pathway</keyword>
<protein>
    <submittedName>
        <fullName evidence="7 8">RNA-binding protein EEED8.10</fullName>
    </submittedName>
</protein>
<dbReference type="InterPro" id="IPR001810">
    <property type="entry name" value="F-box_dom"/>
</dbReference>
<dbReference type="SMART" id="SM00256">
    <property type="entry name" value="FBOX"/>
    <property type="match status" value="1"/>
</dbReference>
<dbReference type="SUPFAM" id="SSF52047">
    <property type="entry name" value="RNI-like"/>
    <property type="match status" value="1"/>
</dbReference>
<evidence type="ECO:0000256" key="1">
    <source>
        <dbReference type="ARBA" id="ARBA00022786"/>
    </source>
</evidence>
<gene>
    <name evidence="7 8" type="primary">LOC107268275</name>
</gene>
<evidence type="ECO:0000259" key="4">
    <source>
        <dbReference type="PROSITE" id="PS50102"/>
    </source>
</evidence>
<dbReference type="Gene3D" id="3.80.10.10">
    <property type="entry name" value="Ribonuclease Inhibitor"/>
    <property type="match status" value="2"/>
</dbReference>
<keyword evidence="6" id="KW-1185">Reference proteome</keyword>
<dbReference type="InterPro" id="IPR006553">
    <property type="entry name" value="Leu-rich_rpt_Cys-con_subtyp"/>
</dbReference>
<dbReference type="Gene3D" id="1.20.1280.50">
    <property type="match status" value="1"/>
</dbReference>
<dbReference type="RefSeq" id="XP_015596387.1">
    <property type="nucleotide sequence ID" value="XM_015740901.2"/>
</dbReference>
<keyword evidence="2 3" id="KW-0694">RNA-binding</keyword>
<dbReference type="GO" id="GO:0019005">
    <property type="term" value="C:SCF ubiquitin ligase complex"/>
    <property type="evidence" value="ECO:0007669"/>
    <property type="project" value="TreeGrafter"/>
</dbReference>
<accession>A0AAJ7FKI8</accession>
<feature type="domain" description="RRM" evidence="4">
    <location>
        <begin position="43"/>
        <end position="120"/>
    </location>
</feature>
<dbReference type="GO" id="GO:0031146">
    <property type="term" value="P:SCF-dependent proteasomal ubiquitin-dependent protein catabolic process"/>
    <property type="evidence" value="ECO:0007669"/>
    <property type="project" value="TreeGrafter"/>
</dbReference>
<dbReference type="RefSeq" id="XP_015596386.1">
    <property type="nucleotide sequence ID" value="XM_015740900.2"/>
</dbReference>
<dbReference type="SUPFAM" id="SSF54928">
    <property type="entry name" value="RNA-binding domain, RBD"/>
    <property type="match status" value="1"/>
</dbReference>
<dbReference type="SMART" id="SM00360">
    <property type="entry name" value="RRM"/>
    <property type="match status" value="1"/>
</dbReference>
<evidence type="ECO:0000313" key="7">
    <source>
        <dbReference type="RefSeq" id="XP_015596386.1"/>
    </source>
</evidence>
<dbReference type="SMART" id="SM00367">
    <property type="entry name" value="LRR_CC"/>
    <property type="match status" value="6"/>
</dbReference>
<evidence type="ECO:0000256" key="3">
    <source>
        <dbReference type="PROSITE-ProRule" id="PRU00176"/>
    </source>
</evidence>
<dbReference type="GeneID" id="107268275"/>
<dbReference type="KEGG" id="ccin:107268275"/>
<dbReference type="InterPro" id="IPR032675">
    <property type="entry name" value="LRR_dom_sf"/>
</dbReference>
<dbReference type="Proteomes" id="UP000694920">
    <property type="component" value="Unplaced"/>
</dbReference>
<dbReference type="AlphaFoldDB" id="A0AAJ7FKI8"/>
<organism evidence="6 7">
    <name type="scientific">Cephus cinctus</name>
    <name type="common">Wheat stem sawfly</name>
    <dbReference type="NCBI Taxonomy" id="211228"/>
    <lineage>
        <taxon>Eukaryota</taxon>
        <taxon>Metazoa</taxon>
        <taxon>Ecdysozoa</taxon>
        <taxon>Arthropoda</taxon>
        <taxon>Hexapoda</taxon>
        <taxon>Insecta</taxon>
        <taxon>Pterygota</taxon>
        <taxon>Neoptera</taxon>
        <taxon>Endopterygota</taxon>
        <taxon>Hymenoptera</taxon>
        <taxon>Cephoidea</taxon>
        <taxon>Cephidae</taxon>
        <taxon>Cephus</taxon>
    </lineage>
</organism>
<dbReference type="PROSITE" id="PS50181">
    <property type="entry name" value="FBOX"/>
    <property type="match status" value="1"/>
</dbReference>
<dbReference type="InterPro" id="IPR000504">
    <property type="entry name" value="RRM_dom"/>
</dbReference>
<dbReference type="Pfam" id="PF00076">
    <property type="entry name" value="RRM_1"/>
    <property type="match status" value="1"/>
</dbReference>
<dbReference type="InterPro" id="IPR012677">
    <property type="entry name" value="Nucleotide-bd_a/b_plait_sf"/>
</dbReference>
<dbReference type="SUPFAM" id="SSF81383">
    <property type="entry name" value="F-box domain"/>
    <property type="match status" value="1"/>
</dbReference>
<dbReference type="Pfam" id="PF00646">
    <property type="entry name" value="F-box"/>
    <property type="match status" value="1"/>
</dbReference>
<dbReference type="Gene3D" id="3.30.70.330">
    <property type="match status" value="1"/>
</dbReference>
<evidence type="ECO:0000313" key="6">
    <source>
        <dbReference type="Proteomes" id="UP000694920"/>
    </source>
</evidence>
<dbReference type="InterPro" id="IPR036047">
    <property type="entry name" value="F-box-like_dom_sf"/>
</dbReference>
<dbReference type="PROSITE" id="PS50102">
    <property type="entry name" value="RRM"/>
    <property type="match status" value="1"/>
</dbReference>
<sequence length="633" mass="71934">MEDIEQHLSDFLSRIRVYSDDALLDLSSEESSLSTTEDGVPIRKLFVGNLAQRTTHKELDNLFSKFGKVDSCYLKRNAGKSNYAFITFSNVEDALKARKEGLRKEIRLHSRDLRVMPADSWHQPDSVENQRKLAAIKKKTDKNSDIEEQLFQDYTADDNALINRLNDDCLIHVFLYLPIADRVKIERVCKRWRAVSQESWRAVKRLDLSQSAWGLCPKKKQRSVDTPILRKVLLRCGRFLNHIDFSEMPHQLRQSTLTIVGKFCPNLETIDVTALNVSASGIDSLTNSCENITELSLGSCTSYCDNDLQKLFAVNRKLRYFRIRQNNHMTGKCLLHLPSDTIEEISLEQCNAMLPCHFSNAIEKFEKLTHLSLVACIGINDNVMQAISIRANSLKSLQLSNYFPIMSKCSMLEVAKLINLEVLNVAENPAVTDEFLNVVAARCLQLKMIDITGCNTVTNKGMSRIATLPKLEHLVMSYLGEVNDEPFVGMQNLCTLECKGCPLIGDTGISTLIQISQNLEQLDLSGCDLITNRTLEVAQKATRIRTNSKILKIVVGGTRVIVSELKEVSPFLQIVNVDLSLMHMRPDFDHDVFFPSEDEDEDENYEWEFDQSSISSDDNSYEFVRKEFHPPFL</sequence>
<dbReference type="GO" id="GO:0003723">
    <property type="term" value="F:RNA binding"/>
    <property type="evidence" value="ECO:0007669"/>
    <property type="project" value="UniProtKB-UniRule"/>
</dbReference>